<evidence type="ECO:0000313" key="1">
    <source>
        <dbReference type="EMBL" id="PWC06573.1"/>
    </source>
</evidence>
<dbReference type="EMBL" id="QEFB01000012">
    <property type="protein sequence ID" value="PWC06573.1"/>
    <property type="molecule type" value="Genomic_DNA"/>
</dbReference>
<organism evidence="1 2">
    <name type="scientific">Mycetocola zhujimingii</name>
    <dbReference type="NCBI Taxonomy" id="2079792"/>
    <lineage>
        <taxon>Bacteria</taxon>
        <taxon>Bacillati</taxon>
        <taxon>Actinomycetota</taxon>
        <taxon>Actinomycetes</taxon>
        <taxon>Micrococcales</taxon>
        <taxon>Microbacteriaceae</taxon>
        <taxon>Mycetocola</taxon>
    </lineage>
</organism>
<reference evidence="2" key="1">
    <citation type="submission" date="2018-04" db="EMBL/GenBank/DDBJ databases">
        <authorList>
            <person name="Liu S."/>
            <person name="Wang Z."/>
            <person name="Li J."/>
        </authorList>
    </citation>
    <scope>NUCLEOTIDE SEQUENCE [LARGE SCALE GENOMIC DNA]</scope>
    <source>
        <strain evidence="2">622</strain>
    </source>
</reference>
<gene>
    <name evidence="1" type="ORF">DF223_10750</name>
</gene>
<evidence type="ECO:0008006" key="3">
    <source>
        <dbReference type="Google" id="ProtNLM"/>
    </source>
</evidence>
<name>A0A2U1TCR7_9MICO</name>
<comment type="caution">
    <text evidence="1">The sequence shown here is derived from an EMBL/GenBank/DDBJ whole genome shotgun (WGS) entry which is preliminary data.</text>
</comment>
<sequence>MNDILGRTGPWLDEASVLDLLHTSRGELEGMLERQELLRAEFADGTVLYPLWQFADARVVPGLRDVLQLLLKEGASMDGCILWLSSAGEDGNAMWWNLRMGRLPLVLRSAEIALEHRKQRSR</sequence>
<proteinExistence type="predicted"/>
<dbReference type="Proteomes" id="UP000244962">
    <property type="component" value="Unassembled WGS sequence"/>
</dbReference>
<dbReference type="AlphaFoldDB" id="A0A2U1TCR7"/>
<accession>A0A2U1TCR7</accession>
<evidence type="ECO:0000313" key="2">
    <source>
        <dbReference type="Proteomes" id="UP000244962"/>
    </source>
</evidence>
<keyword evidence="2" id="KW-1185">Reference proteome</keyword>
<protein>
    <recommendedName>
        <fullName evidence="3">DNA-binding protein</fullName>
    </recommendedName>
</protein>